<evidence type="ECO:0000256" key="6">
    <source>
        <dbReference type="SAM" id="MobiDB-lite"/>
    </source>
</evidence>
<dbReference type="EMBL" id="CP130472">
    <property type="protein sequence ID" value="WLS48450.1"/>
    <property type="molecule type" value="Genomic_DNA"/>
</dbReference>
<dbReference type="Proteomes" id="UP001235874">
    <property type="component" value="Chromosome"/>
</dbReference>
<dbReference type="AlphaFoldDB" id="A0AAJ6L4S9"/>
<feature type="transmembrane region" description="Helical" evidence="7">
    <location>
        <begin position="259"/>
        <end position="277"/>
    </location>
</feature>
<evidence type="ECO:0000256" key="4">
    <source>
        <dbReference type="ARBA" id="ARBA00022989"/>
    </source>
</evidence>
<evidence type="ECO:0000256" key="7">
    <source>
        <dbReference type="SAM" id="Phobius"/>
    </source>
</evidence>
<gene>
    <name evidence="8" type="ORF">Q3V37_15150</name>
</gene>
<evidence type="ECO:0000313" key="8">
    <source>
        <dbReference type="EMBL" id="WLS48450.1"/>
    </source>
</evidence>
<evidence type="ECO:0000256" key="2">
    <source>
        <dbReference type="ARBA" id="ARBA00022475"/>
    </source>
</evidence>
<comment type="subcellular location">
    <subcellularLocation>
        <location evidence="1">Cell membrane</location>
        <topology evidence="1">Multi-pass membrane protein</topology>
    </subcellularLocation>
</comment>
<organism evidence="8 9">
    <name type="scientific">Micromonospora profundi</name>
    <dbReference type="NCBI Taxonomy" id="1420889"/>
    <lineage>
        <taxon>Bacteria</taxon>
        <taxon>Bacillati</taxon>
        <taxon>Actinomycetota</taxon>
        <taxon>Actinomycetes</taxon>
        <taxon>Micromonosporales</taxon>
        <taxon>Micromonosporaceae</taxon>
        <taxon>Micromonospora</taxon>
    </lineage>
</organism>
<dbReference type="RefSeq" id="WP_306273776.1">
    <property type="nucleotide sequence ID" value="NZ_CP130472.1"/>
</dbReference>
<proteinExistence type="predicted"/>
<reference evidence="8 9" key="1">
    <citation type="submission" date="2023-07" db="EMBL/GenBank/DDBJ databases">
        <title>Micromonospora profundi TRM 95458 converts glycerol to a new osmotic compound.</title>
        <authorList>
            <person name="Lu D."/>
        </authorList>
    </citation>
    <scope>NUCLEOTIDE SEQUENCE [LARGE SCALE GENOMIC DNA]</scope>
    <source>
        <strain evidence="8 9">TRM95458</strain>
    </source>
</reference>
<feature type="transmembrane region" description="Helical" evidence="7">
    <location>
        <begin position="20"/>
        <end position="40"/>
    </location>
</feature>
<feature type="transmembrane region" description="Helical" evidence="7">
    <location>
        <begin position="144"/>
        <end position="162"/>
    </location>
</feature>
<keyword evidence="5 7" id="KW-0472">Membrane</keyword>
<accession>A0AAJ6L4S9</accession>
<keyword evidence="4 7" id="KW-1133">Transmembrane helix</keyword>
<dbReference type="GO" id="GO:0005886">
    <property type="term" value="C:plasma membrane"/>
    <property type="evidence" value="ECO:0007669"/>
    <property type="project" value="UniProtKB-SubCell"/>
</dbReference>
<feature type="region of interest" description="Disordered" evidence="6">
    <location>
        <begin position="417"/>
        <end position="445"/>
    </location>
</feature>
<feature type="transmembrane region" description="Helical" evidence="7">
    <location>
        <begin position="283"/>
        <end position="308"/>
    </location>
</feature>
<dbReference type="PANTHER" id="PTHR23513:SF17">
    <property type="entry name" value="MEMBRANE PROTEIN"/>
    <property type="match status" value="1"/>
</dbReference>
<dbReference type="Pfam" id="PF07690">
    <property type="entry name" value="MFS_1"/>
    <property type="match status" value="1"/>
</dbReference>
<sequence length="445" mass="47243">MSFTVFAVGLNIYVDFDPFWLVVIGYAILFVPFPILSPFAGAFVDRYGHRRALLISNIGTLLNLVALVVVMVTDSGGSLYAVSAAGISTILRTLQLAAIESVVPLLVPKRHYGRANGPRMLMTATFVLAGPLFAYLLLSVASPVVIVMAECLLVVVAIYVVFTSRIPLVKRPDGDAPDQSLWRDVVDAWRHLRLRHGLLTMVGFLALVSGTLGALEITSSGTVMGFSDYEGAIAVSTACWLGMVVATIAMVVWGVPSRLVPGMLAAGLMFAVALAAASFRPDLILMSVSGFIAMGSLAVIIASFQTVVHLKVEPHLLGRVFGLKNTSVTLSHIVGDLGAIVIGVSLLSASFTSNGQRREDGWEEVSSPVLAAFIGNGPGRGWALFMMLIGVGVAAYVAYLRFRSPAFLRMEKDLPDVTPADRLPQPTEDLAPVGVTEPASGGRSA</sequence>
<feature type="transmembrane region" description="Helical" evidence="7">
    <location>
        <begin position="231"/>
        <end position="252"/>
    </location>
</feature>
<protein>
    <submittedName>
        <fullName evidence="8">MFS transporter</fullName>
    </submittedName>
</protein>
<evidence type="ECO:0000313" key="9">
    <source>
        <dbReference type="Proteomes" id="UP001235874"/>
    </source>
</evidence>
<feature type="transmembrane region" description="Helical" evidence="7">
    <location>
        <begin position="120"/>
        <end position="138"/>
    </location>
</feature>
<keyword evidence="9" id="KW-1185">Reference proteome</keyword>
<feature type="transmembrane region" description="Helical" evidence="7">
    <location>
        <begin position="329"/>
        <end position="351"/>
    </location>
</feature>
<evidence type="ECO:0000256" key="3">
    <source>
        <dbReference type="ARBA" id="ARBA00022692"/>
    </source>
</evidence>
<dbReference type="Gene3D" id="1.20.1250.20">
    <property type="entry name" value="MFS general substrate transporter like domains"/>
    <property type="match status" value="1"/>
</dbReference>
<dbReference type="SUPFAM" id="SSF103473">
    <property type="entry name" value="MFS general substrate transporter"/>
    <property type="match status" value="1"/>
</dbReference>
<keyword evidence="2" id="KW-1003">Cell membrane</keyword>
<feature type="transmembrane region" description="Helical" evidence="7">
    <location>
        <begin position="52"/>
        <end position="73"/>
    </location>
</feature>
<dbReference type="CDD" id="cd06173">
    <property type="entry name" value="MFS_MefA_like"/>
    <property type="match status" value="1"/>
</dbReference>
<evidence type="ECO:0000256" key="5">
    <source>
        <dbReference type="ARBA" id="ARBA00023136"/>
    </source>
</evidence>
<name>A0AAJ6L4S9_9ACTN</name>
<feature type="transmembrane region" description="Helical" evidence="7">
    <location>
        <begin position="382"/>
        <end position="402"/>
    </location>
</feature>
<dbReference type="InterPro" id="IPR011701">
    <property type="entry name" value="MFS"/>
</dbReference>
<dbReference type="PANTHER" id="PTHR23513">
    <property type="entry name" value="INTEGRAL MEMBRANE EFFLUX PROTEIN-RELATED"/>
    <property type="match status" value="1"/>
</dbReference>
<dbReference type="InterPro" id="IPR036259">
    <property type="entry name" value="MFS_trans_sf"/>
</dbReference>
<evidence type="ECO:0000256" key="1">
    <source>
        <dbReference type="ARBA" id="ARBA00004651"/>
    </source>
</evidence>
<dbReference type="KEGG" id="mprn:Q3V37_15150"/>
<dbReference type="GO" id="GO:0022857">
    <property type="term" value="F:transmembrane transporter activity"/>
    <property type="evidence" value="ECO:0007669"/>
    <property type="project" value="InterPro"/>
</dbReference>
<feature type="transmembrane region" description="Helical" evidence="7">
    <location>
        <begin position="198"/>
        <end position="219"/>
    </location>
</feature>
<keyword evidence="3 7" id="KW-0812">Transmembrane</keyword>